<dbReference type="GO" id="GO:0006813">
    <property type="term" value="P:potassium ion transport"/>
    <property type="evidence" value="ECO:0007669"/>
    <property type="project" value="InterPro"/>
</dbReference>
<dbReference type="InterPro" id="IPR050144">
    <property type="entry name" value="AAE_transporter"/>
</dbReference>
<dbReference type="SUPFAM" id="SSF116726">
    <property type="entry name" value="TrkA C-terminal domain-like"/>
    <property type="match status" value="2"/>
</dbReference>
<evidence type="ECO:0000259" key="9">
    <source>
        <dbReference type="PROSITE" id="PS51202"/>
    </source>
</evidence>
<feature type="transmembrane region" description="Helical" evidence="8">
    <location>
        <begin position="386"/>
        <end position="403"/>
    </location>
</feature>
<reference evidence="10 11" key="1">
    <citation type="submission" date="2021-12" db="EMBL/GenBank/DDBJ databases">
        <title>Genome sequencing of bacteria with rrn-lacking chromosome and rrn-plasmid.</title>
        <authorList>
            <person name="Anda M."/>
            <person name="Iwasaki W."/>
        </authorList>
    </citation>
    <scope>NUCLEOTIDE SEQUENCE [LARGE SCALE GENOMIC DNA]</scope>
    <source>
        <strain evidence="10 11">DSM 100852</strain>
    </source>
</reference>
<keyword evidence="7 8" id="KW-0472">Membrane</keyword>
<evidence type="ECO:0000256" key="5">
    <source>
        <dbReference type="ARBA" id="ARBA00022692"/>
    </source>
</evidence>
<dbReference type="RefSeq" id="WP_338391272.1">
    <property type="nucleotide sequence ID" value="NZ_AP025314.1"/>
</dbReference>
<evidence type="ECO:0000313" key="11">
    <source>
        <dbReference type="Proteomes" id="UP001348817"/>
    </source>
</evidence>
<keyword evidence="4" id="KW-1003">Cell membrane</keyword>
<dbReference type="AlphaFoldDB" id="A0AAU9DBE5"/>
<feature type="transmembrane region" description="Helical" evidence="8">
    <location>
        <begin position="60"/>
        <end position="79"/>
    </location>
</feature>
<protein>
    <submittedName>
        <fullName evidence="10">Transporter</fullName>
    </submittedName>
</protein>
<comment type="similarity">
    <text evidence="2">Belongs to the AAE transporter (TC 2.A.81) family.</text>
</comment>
<dbReference type="InterPro" id="IPR036721">
    <property type="entry name" value="RCK_C_sf"/>
</dbReference>
<dbReference type="EMBL" id="AP025314">
    <property type="protein sequence ID" value="BDD09675.1"/>
    <property type="molecule type" value="Genomic_DNA"/>
</dbReference>
<dbReference type="NCBIfam" id="TIGR01625">
    <property type="entry name" value="YidE_YbjL_dupl"/>
    <property type="match status" value="2"/>
</dbReference>
<evidence type="ECO:0000256" key="2">
    <source>
        <dbReference type="ARBA" id="ARBA00009854"/>
    </source>
</evidence>
<dbReference type="InterPro" id="IPR006512">
    <property type="entry name" value="YidE_YbjL"/>
</dbReference>
<evidence type="ECO:0000256" key="6">
    <source>
        <dbReference type="ARBA" id="ARBA00022989"/>
    </source>
</evidence>
<keyword evidence="11" id="KW-1185">Reference proteome</keyword>
<feature type="transmembrane region" description="Helical" evidence="8">
    <location>
        <begin position="147"/>
        <end position="167"/>
    </location>
</feature>
<dbReference type="GO" id="GO:0008324">
    <property type="term" value="F:monoatomic cation transmembrane transporter activity"/>
    <property type="evidence" value="ECO:0007669"/>
    <property type="project" value="InterPro"/>
</dbReference>
<dbReference type="PROSITE" id="PS51202">
    <property type="entry name" value="RCK_C"/>
    <property type="match status" value="2"/>
</dbReference>
<accession>A0AAU9DBE5</accession>
<keyword evidence="3" id="KW-0813">Transport</keyword>
<keyword evidence="6 8" id="KW-1133">Transmembrane helix</keyword>
<evidence type="ECO:0000256" key="1">
    <source>
        <dbReference type="ARBA" id="ARBA00004651"/>
    </source>
</evidence>
<evidence type="ECO:0000256" key="7">
    <source>
        <dbReference type="ARBA" id="ARBA00023136"/>
    </source>
</evidence>
<keyword evidence="5 8" id="KW-0812">Transmembrane</keyword>
<proteinExistence type="inferred from homology"/>
<sequence>MELLDSLMRTDYFAIFVIIAIGILVGKIEVKGIGLDSSAVIFVALAFGHFGYSVPPLFKTLGLILFIMTIGVQAGPGFFESFRSQGAKLVLVAGVIVVSGSIVAGGLAWFAGVDLKYAVGLLTGALTSTPGLAAAIEATNGSPEASIGYGIAYPFGVIGVILFVRLVPKVFKIDLKKEEEAFKKESRANYPSLKARNFKIDNDNIHGLSLSKLAVRAMTGANVSRVLKKGKTVVPTGDTILEKDDLIRVVGTKESLKKVELLVGESVDQEIPTSELMIVDWILVTNKRVVNKSIGSLNLQENYNATVTRIRRSGIDITPTGDAQIRFGDKLMVVSGTYNRDAVMNLFGNEQKKLSEADFLPIAAILVLGVILGKIAFPLFGSEFKLGLTGGVLLVSLMLSRVGKTGPIIWNVSGPANAMLRQLGLLFFLAAVGTSAGKSLVATIQSQGLTLFLVGFATTLMPMILSVIVGRIFLKVNLLSLLGTITGGMTSTPGLSAVDSMTDSNAPSIAYATVYPFAMVILIVCAKILGWIALF</sequence>
<dbReference type="InterPro" id="IPR006037">
    <property type="entry name" value="RCK_C"/>
</dbReference>
<dbReference type="PANTHER" id="PTHR30445:SF3">
    <property type="entry name" value="TRANSPORT PROTEIN YIDE-RELATED"/>
    <property type="match status" value="1"/>
</dbReference>
<feature type="transmembrane region" description="Helical" evidence="8">
    <location>
        <begin position="450"/>
        <end position="469"/>
    </location>
</feature>
<dbReference type="Proteomes" id="UP001348817">
    <property type="component" value="Chromosome"/>
</dbReference>
<name>A0AAU9DBE5_9BACT</name>
<feature type="transmembrane region" description="Helical" evidence="8">
    <location>
        <begin position="91"/>
        <end position="112"/>
    </location>
</feature>
<evidence type="ECO:0000256" key="4">
    <source>
        <dbReference type="ARBA" id="ARBA00022475"/>
    </source>
</evidence>
<feature type="transmembrane region" description="Helical" evidence="8">
    <location>
        <begin position="12"/>
        <end position="30"/>
    </location>
</feature>
<feature type="transmembrane region" description="Helical" evidence="8">
    <location>
        <begin position="476"/>
        <end position="497"/>
    </location>
</feature>
<dbReference type="Gene3D" id="3.30.70.1450">
    <property type="entry name" value="Regulator of K+ conductance, C-terminal domain"/>
    <property type="match status" value="2"/>
</dbReference>
<dbReference type="PANTHER" id="PTHR30445">
    <property type="entry name" value="K(+)_H(+) ANTIPORTER SUBUNIT KHTT"/>
    <property type="match status" value="1"/>
</dbReference>
<dbReference type="GO" id="GO:0005886">
    <property type="term" value="C:plasma membrane"/>
    <property type="evidence" value="ECO:0007669"/>
    <property type="project" value="UniProtKB-SubCell"/>
</dbReference>
<feature type="transmembrane region" description="Helical" evidence="8">
    <location>
        <begin position="423"/>
        <end position="444"/>
    </location>
</feature>
<feature type="domain" description="RCK C-terminal" evidence="9">
    <location>
        <begin position="265"/>
        <end position="349"/>
    </location>
</feature>
<dbReference type="Pfam" id="PF02080">
    <property type="entry name" value="TrkA_C"/>
    <property type="match status" value="2"/>
</dbReference>
<feature type="transmembrane region" description="Helical" evidence="8">
    <location>
        <begin position="509"/>
        <end position="534"/>
    </location>
</feature>
<dbReference type="KEGG" id="fax:FUAX_21070"/>
<feature type="transmembrane region" description="Helical" evidence="8">
    <location>
        <begin position="359"/>
        <end position="380"/>
    </location>
</feature>
<gene>
    <name evidence="10" type="ORF">FUAX_21070</name>
</gene>
<dbReference type="Pfam" id="PF06826">
    <property type="entry name" value="Asp-Al_Ex"/>
    <property type="match status" value="2"/>
</dbReference>
<organism evidence="10 11">
    <name type="scientific">Fulvitalea axinellae</name>
    <dbReference type="NCBI Taxonomy" id="1182444"/>
    <lineage>
        <taxon>Bacteria</taxon>
        <taxon>Pseudomonadati</taxon>
        <taxon>Bacteroidota</taxon>
        <taxon>Cytophagia</taxon>
        <taxon>Cytophagales</taxon>
        <taxon>Persicobacteraceae</taxon>
        <taxon>Fulvitalea</taxon>
    </lineage>
</organism>
<evidence type="ECO:0000256" key="3">
    <source>
        <dbReference type="ARBA" id="ARBA00022448"/>
    </source>
</evidence>
<evidence type="ECO:0000313" key="10">
    <source>
        <dbReference type="EMBL" id="BDD09675.1"/>
    </source>
</evidence>
<evidence type="ECO:0000256" key="8">
    <source>
        <dbReference type="SAM" id="Phobius"/>
    </source>
</evidence>
<feature type="domain" description="RCK C-terminal" evidence="9">
    <location>
        <begin position="177"/>
        <end position="262"/>
    </location>
</feature>
<comment type="subcellular location">
    <subcellularLocation>
        <location evidence="1">Cell membrane</location>
        <topology evidence="1">Multi-pass membrane protein</topology>
    </subcellularLocation>
</comment>